<sequence>MTKQFPQSTAYSAPNPGQQSLTAQGGLEDGLNTNSLVPNNAFSNSGLVDKVERLVSALVENPESTYSFDDSFFVGRLALTEPLQAFYDEITEADNGSTLASAPGPSEAEGTLRDATKAYLTPANYFMYEQLLIELRKRAQEMGDRGAVTLFEQSLTEIGDFNARTLYSLAQSTLVYYDQLVSASNLPTGASIPQLLAQYISNQLVGVEYQSHTERSVAYWLQYVNNYPELSAARKRRSLIDIVFKGSV</sequence>
<feature type="compositionally biased region" description="Polar residues" evidence="1">
    <location>
        <begin position="1"/>
        <end position="23"/>
    </location>
</feature>
<evidence type="ECO:0000313" key="2">
    <source>
        <dbReference type="EMBL" id="KAJ1978201.1"/>
    </source>
</evidence>
<dbReference type="OrthoDB" id="10505423at2759"/>
<gene>
    <name evidence="2" type="ORF">H4R34_003288</name>
</gene>
<organism evidence="2 3">
    <name type="scientific">Dimargaris verticillata</name>
    <dbReference type="NCBI Taxonomy" id="2761393"/>
    <lineage>
        <taxon>Eukaryota</taxon>
        <taxon>Fungi</taxon>
        <taxon>Fungi incertae sedis</taxon>
        <taxon>Zoopagomycota</taxon>
        <taxon>Kickxellomycotina</taxon>
        <taxon>Dimargaritomycetes</taxon>
        <taxon>Dimargaritales</taxon>
        <taxon>Dimargaritaceae</taxon>
        <taxon>Dimargaris</taxon>
    </lineage>
</organism>
<proteinExistence type="predicted"/>
<dbReference type="EMBL" id="JANBQB010000291">
    <property type="protein sequence ID" value="KAJ1978201.1"/>
    <property type="molecule type" value="Genomic_DNA"/>
</dbReference>
<protein>
    <submittedName>
        <fullName evidence="2">Uncharacterized protein</fullName>
    </submittedName>
</protein>
<dbReference type="Proteomes" id="UP001151582">
    <property type="component" value="Unassembled WGS sequence"/>
</dbReference>
<name>A0A9W8B6I2_9FUNG</name>
<feature type="region of interest" description="Disordered" evidence="1">
    <location>
        <begin position="1"/>
        <end position="32"/>
    </location>
</feature>
<keyword evidence="3" id="KW-1185">Reference proteome</keyword>
<comment type="caution">
    <text evidence="2">The sequence shown here is derived from an EMBL/GenBank/DDBJ whole genome shotgun (WGS) entry which is preliminary data.</text>
</comment>
<accession>A0A9W8B6I2</accession>
<evidence type="ECO:0000313" key="3">
    <source>
        <dbReference type="Proteomes" id="UP001151582"/>
    </source>
</evidence>
<dbReference type="AlphaFoldDB" id="A0A9W8B6I2"/>
<reference evidence="2" key="1">
    <citation type="submission" date="2022-07" db="EMBL/GenBank/DDBJ databases">
        <title>Phylogenomic reconstructions and comparative analyses of Kickxellomycotina fungi.</title>
        <authorList>
            <person name="Reynolds N.K."/>
            <person name="Stajich J.E."/>
            <person name="Barry K."/>
            <person name="Grigoriev I.V."/>
            <person name="Crous P."/>
            <person name="Smith M.E."/>
        </authorList>
    </citation>
    <scope>NUCLEOTIDE SEQUENCE</scope>
    <source>
        <strain evidence="2">RSA 567</strain>
    </source>
</reference>
<evidence type="ECO:0000256" key="1">
    <source>
        <dbReference type="SAM" id="MobiDB-lite"/>
    </source>
</evidence>